<evidence type="ECO:0000313" key="3">
    <source>
        <dbReference type="Proteomes" id="UP000018211"/>
    </source>
</evidence>
<dbReference type="EMBL" id="CAOF01000153">
    <property type="protein sequence ID" value="CCO48692.1"/>
    <property type="molecule type" value="Genomic_DNA"/>
</dbReference>
<dbReference type="Pfam" id="PF12680">
    <property type="entry name" value="SnoaL_2"/>
    <property type="match status" value="1"/>
</dbReference>
<protein>
    <recommendedName>
        <fullName evidence="1">SnoaL-like domain-containing protein</fullName>
    </recommendedName>
</protein>
<dbReference type="SUPFAM" id="SSF54427">
    <property type="entry name" value="NTF2-like"/>
    <property type="match status" value="1"/>
</dbReference>
<evidence type="ECO:0000313" key="2">
    <source>
        <dbReference type="EMBL" id="CCO48692.1"/>
    </source>
</evidence>
<evidence type="ECO:0000259" key="1">
    <source>
        <dbReference type="Pfam" id="PF12680"/>
    </source>
</evidence>
<dbReference type="InterPro" id="IPR032710">
    <property type="entry name" value="NTF2-like_dom_sf"/>
</dbReference>
<gene>
    <name evidence="2" type="ORF">VIBNISOn1_60011</name>
</gene>
<proteinExistence type="predicted"/>
<dbReference type="RefSeq" id="WP_022595275.1">
    <property type="nucleotide sequence ID" value="NZ_LK391965.1"/>
</dbReference>
<dbReference type="Gene3D" id="3.10.450.50">
    <property type="match status" value="1"/>
</dbReference>
<dbReference type="Proteomes" id="UP000018211">
    <property type="component" value="Unassembled WGS sequence"/>
</dbReference>
<sequence length="139" mass="16071">MDIEHVADFYRSLGKHNLGTVKELYHPNVVFEDPAHRLEGNGVLYAYFESLYQNVQQCDFHIHESHQFGNTGFIVWTMSLKHPKLNRAKEVKVDGVSQISFEDNKVKHHRDYFDLGSMLYEQIPVLGLLIKKIKSGLGQ</sequence>
<reference evidence="2 3" key="1">
    <citation type="journal article" date="2013" name="ISME J.">
        <title>Comparative genomics of pathogenic lineages of Vibrio nigripulchritudo identifies virulence-associated traits.</title>
        <authorList>
            <person name="Goudenege D."/>
            <person name="Labreuche Y."/>
            <person name="Krin E."/>
            <person name="Ansquer D."/>
            <person name="Mangenot S."/>
            <person name="Calteau A."/>
            <person name="Medigue C."/>
            <person name="Mazel D."/>
            <person name="Polz M.F."/>
            <person name="Le Roux F."/>
        </authorList>
    </citation>
    <scope>NUCLEOTIDE SEQUENCE [LARGE SCALE GENOMIC DNA]</scope>
    <source>
        <strain evidence="2 3">SOn1</strain>
    </source>
</reference>
<comment type="caution">
    <text evidence="2">The sequence shown here is derived from an EMBL/GenBank/DDBJ whole genome shotgun (WGS) entry which is preliminary data.</text>
</comment>
<dbReference type="AlphaFoldDB" id="A0AAV2VVH4"/>
<organism evidence="2 3">
    <name type="scientific">Vibrio nigripulchritudo SOn1</name>
    <dbReference type="NCBI Taxonomy" id="1238450"/>
    <lineage>
        <taxon>Bacteria</taxon>
        <taxon>Pseudomonadati</taxon>
        <taxon>Pseudomonadota</taxon>
        <taxon>Gammaproteobacteria</taxon>
        <taxon>Vibrionales</taxon>
        <taxon>Vibrionaceae</taxon>
        <taxon>Vibrio</taxon>
    </lineage>
</organism>
<feature type="domain" description="SnoaL-like" evidence="1">
    <location>
        <begin position="6"/>
        <end position="109"/>
    </location>
</feature>
<dbReference type="InterPro" id="IPR037401">
    <property type="entry name" value="SnoaL-like"/>
</dbReference>
<accession>A0AAV2VVH4</accession>
<name>A0AAV2VVH4_9VIBR</name>